<proteinExistence type="predicted"/>
<dbReference type="Proteomes" id="UP000278962">
    <property type="component" value="Unassembled WGS sequence"/>
</dbReference>
<comment type="caution">
    <text evidence="1">The sequence shown here is derived from an EMBL/GenBank/DDBJ whole genome shotgun (WGS) entry which is preliminary data.</text>
</comment>
<evidence type="ECO:0000313" key="1">
    <source>
        <dbReference type="EMBL" id="RKQ93586.1"/>
    </source>
</evidence>
<organism evidence="1 2">
    <name type="scientific">Solirubrobacter pauli</name>
    <dbReference type="NCBI Taxonomy" id="166793"/>
    <lineage>
        <taxon>Bacteria</taxon>
        <taxon>Bacillati</taxon>
        <taxon>Actinomycetota</taxon>
        <taxon>Thermoleophilia</taxon>
        <taxon>Solirubrobacterales</taxon>
        <taxon>Solirubrobacteraceae</taxon>
        <taxon>Solirubrobacter</taxon>
    </lineage>
</organism>
<dbReference type="Gene3D" id="2.50.20.20">
    <property type="match status" value="1"/>
</dbReference>
<dbReference type="AlphaFoldDB" id="A0A660LGZ9"/>
<sequence>MRILIGGTVAAVLAAVVVGVFAFGGEGVSFANATDRMQGKSVRSNMTMTMSVQGTELVMKGTALQSADLKRYKMDLKGDVAGTDVSQTLVVVGKEFWIASPSFDAVLPQGKRWVHIQDENMPDFGSMSFEELRVFCEAATDIEERGEAEVDGVRATHYVGKVDLQAAAKKLGKDTKAFGETGTVPLELWLDESGNALRMKMDMTVEGSKATIVMDGFEYDVDTSSIKAPPKGEVVADSEVGIFSSR</sequence>
<dbReference type="SUPFAM" id="SSF89392">
    <property type="entry name" value="Prokaryotic lipoproteins and lipoprotein localization factors"/>
    <property type="match status" value="1"/>
</dbReference>
<evidence type="ECO:0000313" key="2">
    <source>
        <dbReference type="Proteomes" id="UP000278962"/>
    </source>
</evidence>
<dbReference type="InterPro" id="IPR029046">
    <property type="entry name" value="LolA/LolB/LppX"/>
</dbReference>
<accession>A0A660LGZ9</accession>
<dbReference type="OrthoDB" id="3369896at2"/>
<dbReference type="EMBL" id="RBIL01000001">
    <property type="protein sequence ID" value="RKQ93586.1"/>
    <property type="molecule type" value="Genomic_DNA"/>
</dbReference>
<gene>
    <name evidence="1" type="ORF">C8N24_3456</name>
</gene>
<keyword evidence="2" id="KW-1185">Reference proteome</keyword>
<reference evidence="1 2" key="1">
    <citation type="submission" date="2018-10" db="EMBL/GenBank/DDBJ databases">
        <title>Genomic Encyclopedia of Archaeal and Bacterial Type Strains, Phase II (KMG-II): from individual species to whole genera.</title>
        <authorList>
            <person name="Goeker M."/>
        </authorList>
    </citation>
    <scope>NUCLEOTIDE SEQUENCE [LARGE SCALE GENOMIC DNA]</scope>
    <source>
        <strain evidence="1 2">DSM 14954</strain>
    </source>
</reference>
<protein>
    <submittedName>
        <fullName evidence="1">Uncharacterized protein DUF1396</fullName>
    </submittedName>
</protein>
<dbReference type="RefSeq" id="WP_121251849.1">
    <property type="nucleotide sequence ID" value="NZ_RBIL01000001.1"/>
</dbReference>
<name>A0A660LGZ9_9ACTN</name>